<keyword evidence="5" id="KW-0406">Ion transport</keyword>
<dbReference type="KEGG" id="shun:DWB77_02861"/>
<feature type="domain" description="Cation/H+ exchanger transmembrane" evidence="8">
    <location>
        <begin position="25"/>
        <end position="407"/>
    </location>
</feature>
<protein>
    <submittedName>
        <fullName evidence="9">Na(+)/H(+)-K(+) antiporter GerN</fullName>
    </submittedName>
</protein>
<feature type="transmembrane region" description="Helical" evidence="7">
    <location>
        <begin position="12"/>
        <end position="29"/>
    </location>
</feature>
<dbReference type="GO" id="GO:0016020">
    <property type="term" value="C:membrane"/>
    <property type="evidence" value="ECO:0007669"/>
    <property type="project" value="UniProtKB-SubCell"/>
</dbReference>
<proteinExistence type="predicted"/>
<evidence type="ECO:0000313" key="10">
    <source>
        <dbReference type="Proteomes" id="UP000271554"/>
    </source>
</evidence>
<keyword evidence="3 7" id="KW-0812">Transmembrane</keyword>
<dbReference type="InterPro" id="IPR050794">
    <property type="entry name" value="CPA2_transporter"/>
</dbReference>
<evidence type="ECO:0000259" key="8">
    <source>
        <dbReference type="Pfam" id="PF00999"/>
    </source>
</evidence>
<feature type="transmembrane region" description="Helical" evidence="7">
    <location>
        <begin position="301"/>
        <end position="321"/>
    </location>
</feature>
<evidence type="ECO:0000256" key="7">
    <source>
        <dbReference type="SAM" id="Phobius"/>
    </source>
</evidence>
<organism evidence="9 10">
    <name type="scientific">Streptomyces hundungensis</name>
    <dbReference type="NCBI Taxonomy" id="1077946"/>
    <lineage>
        <taxon>Bacteria</taxon>
        <taxon>Bacillati</taxon>
        <taxon>Actinomycetota</taxon>
        <taxon>Actinomycetes</taxon>
        <taxon>Kitasatosporales</taxon>
        <taxon>Streptomycetaceae</taxon>
        <taxon>Streptomyces</taxon>
    </lineage>
</organism>
<dbReference type="InterPro" id="IPR038770">
    <property type="entry name" value="Na+/solute_symporter_sf"/>
</dbReference>
<accession>A0A387HEN9</accession>
<keyword evidence="2" id="KW-0813">Transport</keyword>
<dbReference type="PANTHER" id="PTHR32468:SF0">
    <property type="entry name" value="K(+)_H(+) ANTIPORTER 1"/>
    <property type="match status" value="1"/>
</dbReference>
<dbReference type="Proteomes" id="UP000271554">
    <property type="component" value="Chromosome"/>
</dbReference>
<feature type="transmembrane region" description="Helical" evidence="7">
    <location>
        <begin position="269"/>
        <end position="289"/>
    </location>
</feature>
<dbReference type="InterPro" id="IPR006153">
    <property type="entry name" value="Cation/H_exchanger_TM"/>
</dbReference>
<comment type="subcellular location">
    <subcellularLocation>
        <location evidence="1">Membrane</location>
        <topology evidence="1">Multi-pass membrane protein</topology>
    </subcellularLocation>
</comment>
<feature type="transmembrane region" description="Helical" evidence="7">
    <location>
        <begin position="181"/>
        <end position="205"/>
    </location>
</feature>
<gene>
    <name evidence="9" type="primary">gerN_4</name>
    <name evidence="9" type="ORF">DWB77_02861</name>
</gene>
<keyword evidence="4 7" id="KW-1133">Transmembrane helix</keyword>
<sequence>MESLRLLGDAPRVAHVLAALAAILLIAFAGRSLARVLRQPVVIGEIVVGLLSGPAVIALFGRDTLDAALPGPVFDVVKLIAQAGLVLFLVGLAHTLGAADSGGPRRGGTLWVATGALVPPLLTGLLLAGLVLASDDTAARGDAPLPAFVLMVAVSMSITAVPVMARILADRGMTRSAAGQTALAAALVIDAVGWLLLTLAISLGAGSLDGVLHSVGALAFGAVCALAVRHGLRTRAARSLCARLPRTAAVLLGAVALAVALAMEHLGMTAVLGAALVGLAIPRGTNAPWERAVTAVSRAGGALAPAFFVVTGVTVLTGSFTDTSWRLIAAAVVLGCLGKGLGGYLGARRGGRPPRTARRVAVLMNTRGLTELIVLQAGLSSGILTGPIVLALIVMALTTTAMTGPLLTLLDRAERRPTTAAYAVATESRVR</sequence>
<evidence type="ECO:0000313" key="9">
    <source>
        <dbReference type="EMBL" id="AYG80723.1"/>
    </source>
</evidence>
<dbReference type="GO" id="GO:0015297">
    <property type="term" value="F:antiporter activity"/>
    <property type="evidence" value="ECO:0007669"/>
    <property type="project" value="InterPro"/>
</dbReference>
<feature type="transmembrane region" description="Helical" evidence="7">
    <location>
        <begin position="390"/>
        <end position="410"/>
    </location>
</feature>
<keyword evidence="6 7" id="KW-0472">Membrane</keyword>
<dbReference type="Gene3D" id="1.20.1530.20">
    <property type="match status" value="1"/>
</dbReference>
<evidence type="ECO:0000256" key="1">
    <source>
        <dbReference type="ARBA" id="ARBA00004141"/>
    </source>
</evidence>
<feature type="transmembrane region" description="Helical" evidence="7">
    <location>
        <begin position="211"/>
        <end position="232"/>
    </location>
</feature>
<evidence type="ECO:0000256" key="5">
    <source>
        <dbReference type="ARBA" id="ARBA00023065"/>
    </source>
</evidence>
<dbReference type="OrthoDB" id="9793589at2"/>
<name>A0A387HEN9_9ACTN</name>
<feature type="transmembrane region" description="Helical" evidence="7">
    <location>
        <begin position="327"/>
        <end position="347"/>
    </location>
</feature>
<feature type="transmembrane region" description="Helical" evidence="7">
    <location>
        <begin position="244"/>
        <end position="263"/>
    </location>
</feature>
<dbReference type="AlphaFoldDB" id="A0A387HEN9"/>
<reference evidence="9 10" key="1">
    <citation type="submission" date="2018-10" db="EMBL/GenBank/DDBJ databases">
        <title>Relationship between Morphology and Antimicrobial Activity in Streptomyces.</title>
        <authorList>
            <person name="Kang H.J."/>
            <person name="Kim S.B."/>
        </authorList>
    </citation>
    <scope>NUCLEOTIDE SEQUENCE [LARGE SCALE GENOMIC DNA]</scope>
    <source>
        <strain evidence="9 10">BH38</strain>
    </source>
</reference>
<dbReference type="RefSeq" id="WP_120721626.1">
    <property type="nucleotide sequence ID" value="NZ_CP032698.1"/>
</dbReference>
<feature type="transmembrane region" description="Helical" evidence="7">
    <location>
        <begin position="110"/>
        <end position="133"/>
    </location>
</feature>
<dbReference type="GO" id="GO:1902600">
    <property type="term" value="P:proton transmembrane transport"/>
    <property type="evidence" value="ECO:0007669"/>
    <property type="project" value="InterPro"/>
</dbReference>
<keyword evidence="10" id="KW-1185">Reference proteome</keyword>
<feature type="transmembrane region" description="Helical" evidence="7">
    <location>
        <begin position="80"/>
        <end position="98"/>
    </location>
</feature>
<evidence type="ECO:0000256" key="2">
    <source>
        <dbReference type="ARBA" id="ARBA00022448"/>
    </source>
</evidence>
<dbReference type="PANTHER" id="PTHR32468">
    <property type="entry name" value="CATION/H + ANTIPORTER"/>
    <property type="match status" value="1"/>
</dbReference>
<evidence type="ECO:0000256" key="4">
    <source>
        <dbReference type="ARBA" id="ARBA00022989"/>
    </source>
</evidence>
<feature type="transmembrane region" description="Helical" evidence="7">
    <location>
        <begin position="145"/>
        <end position="169"/>
    </location>
</feature>
<evidence type="ECO:0000256" key="6">
    <source>
        <dbReference type="ARBA" id="ARBA00023136"/>
    </source>
</evidence>
<evidence type="ECO:0000256" key="3">
    <source>
        <dbReference type="ARBA" id="ARBA00022692"/>
    </source>
</evidence>
<dbReference type="EMBL" id="CP032698">
    <property type="protein sequence ID" value="AYG80723.1"/>
    <property type="molecule type" value="Genomic_DNA"/>
</dbReference>
<feature type="transmembrane region" description="Helical" evidence="7">
    <location>
        <begin position="41"/>
        <end position="60"/>
    </location>
</feature>
<dbReference type="Pfam" id="PF00999">
    <property type="entry name" value="Na_H_Exchanger"/>
    <property type="match status" value="1"/>
</dbReference>